<gene>
    <name evidence="1" type="ORF">DSO57_1029556</name>
</gene>
<comment type="caution">
    <text evidence="1">The sequence shown here is derived from an EMBL/GenBank/DDBJ whole genome shotgun (WGS) entry which is preliminary data.</text>
</comment>
<reference evidence="1" key="1">
    <citation type="submission" date="2022-04" db="EMBL/GenBank/DDBJ databases">
        <title>Genome of the entomopathogenic fungus Entomophthora muscae.</title>
        <authorList>
            <person name="Elya C."/>
            <person name="Lovett B.R."/>
            <person name="Lee E."/>
            <person name="Macias A.M."/>
            <person name="Hajek A.E."/>
            <person name="De Bivort B.L."/>
            <person name="Kasson M.T."/>
            <person name="De Fine Licht H.H."/>
            <person name="Stajich J.E."/>
        </authorList>
    </citation>
    <scope>NUCLEOTIDE SEQUENCE</scope>
    <source>
        <strain evidence="1">Berkeley</strain>
    </source>
</reference>
<keyword evidence="2" id="KW-1185">Reference proteome</keyword>
<dbReference type="Proteomes" id="UP001165960">
    <property type="component" value="Unassembled WGS sequence"/>
</dbReference>
<organism evidence="1 2">
    <name type="scientific">Entomophthora muscae</name>
    <dbReference type="NCBI Taxonomy" id="34485"/>
    <lineage>
        <taxon>Eukaryota</taxon>
        <taxon>Fungi</taxon>
        <taxon>Fungi incertae sedis</taxon>
        <taxon>Zoopagomycota</taxon>
        <taxon>Entomophthoromycotina</taxon>
        <taxon>Entomophthoromycetes</taxon>
        <taxon>Entomophthorales</taxon>
        <taxon>Entomophthoraceae</taxon>
        <taxon>Entomophthora</taxon>
    </lineage>
</organism>
<dbReference type="EMBL" id="QTSX02003036">
    <property type="protein sequence ID" value="KAJ9072248.1"/>
    <property type="molecule type" value="Genomic_DNA"/>
</dbReference>
<evidence type="ECO:0000313" key="1">
    <source>
        <dbReference type="EMBL" id="KAJ9072248.1"/>
    </source>
</evidence>
<protein>
    <submittedName>
        <fullName evidence="1">Uncharacterized protein</fullName>
    </submittedName>
</protein>
<proteinExistence type="predicted"/>
<name>A0ACC2TC34_9FUNG</name>
<accession>A0ACC2TC34</accession>
<sequence length="220" mass="26018">MPSIVMASMDRFLENCGRIYSTKYSKLERYERHVIRSVMFVADFLTARLGTVGISLLPYLVLYVERWRSIHVFLFLWAACELGFYIYQMKKIHTLEERDQGYWDCESTAAGIEKLLEHMGDPADTVEQLLKNWHLEKVESRSCMAHFVKPLVWMFFDKRVEYLTIDEALEPKVMLHKFREIMKIPTFSQDGQTSATKCIRFSLDPLKYVTKSLLFYLVRI</sequence>
<evidence type="ECO:0000313" key="2">
    <source>
        <dbReference type="Proteomes" id="UP001165960"/>
    </source>
</evidence>